<feature type="transmembrane region" description="Helical" evidence="6">
    <location>
        <begin position="367"/>
        <end position="386"/>
    </location>
</feature>
<dbReference type="EMBL" id="SIUB01000002">
    <property type="protein sequence ID" value="TBN54046.1"/>
    <property type="molecule type" value="Genomic_DNA"/>
</dbReference>
<feature type="transmembrane region" description="Helical" evidence="6">
    <location>
        <begin position="238"/>
        <end position="258"/>
    </location>
</feature>
<gene>
    <name evidence="7" type="ORF">EYR15_04070</name>
</gene>
<organism evidence="7 8">
    <name type="scientific">Hansschlegelia quercus</name>
    <dbReference type="NCBI Taxonomy" id="2528245"/>
    <lineage>
        <taxon>Bacteria</taxon>
        <taxon>Pseudomonadati</taxon>
        <taxon>Pseudomonadota</taxon>
        <taxon>Alphaproteobacteria</taxon>
        <taxon>Hyphomicrobiales</taxon>
        <taxon>Methylopilaceae</taxon>
        <taxon>Hansschlegelia</taxon>
    </lineage>
</organism>
<dbReference type="RefSeq" id="WP_165455421.1">
    <property type="nucleotide sequence ID" value="NZ_SIUB01000002.1"/>
</dbReference>
<keyword evidence="5 6" id="KW-0472">Membrane</keyword>
<protein>
    <recommendedName>
        <fullName evidence="9">Lipopolysaccharide biosynthesis protein</fullName>
    </recommendedName>
</protein>
<evidence type="ECO:0000256" key="4">
    <source>
        <dbReference type="ARBA" id="ARBA00022989"/>
    </source>
</evidence>
<evidence type="ECO:0000256" key="5">
    <source>
        <dbReference type="ARBA" id="ARBA00023136"/>
    </source>
</evidence>
<feature type="transmembrane region" description="Helical" evidence="6">
    <location>
        <begin position="329"/>
        <end position="347"/>
    </location>
</feature>
<evidence type="ECO:0008006" key="9">
    <source>
        <dbReference type="Google" id="ProtNLM"/>
    </source>
</evidence>
<keyword evidence="3 6" id="KW-0812">Transmembrane</keyword>
<reference evidence="7 8" key="1">
    <citation type="submission" date="2019-02" db="EMBL/GenBank/DDBJ databases">
        <title>Hansschlegelia quercus sp. nov., a novel methylotrophic bacterium from buds of oak (Quercus robur L.).</title>
        <authorList>
            <person name="Agafonova N.V."/>
            <person name="Kaparullina E.N."/>
            <person name="Grouzdev D.S."/>
            <person name="Doronina N.V."/>
        </authorList>
    </citation>
    <scope>NUCLEOTIDE SEQUENCE [LARGE SCALE GENOMIC DNA]</scope>
    <source>
        <strain evidence="7 8">Dub</strain>
    </source>
</reference>
<comment type="subcellular location">
    <subcellularLocation>
        <location evidence="1">Cell membrane</location>
        <topology evidence="1">Multi-pass membrane protein</topology>
    </subcellularLocation>
</comment>
<keyword evidence="4 6" id="KW-1133">Transmembrane helix</keyword>
<feature type="transmembrane region" description="Helical" evidence="6">
    <location>
        <begin position="118"/>
        <end position="137"/>
    </location>
</feature>
<comment type="caution">
    <text evidence="7">The sequence shown here is derived from an EMBL/GenBank/DDBJ whole genome shotgun (WGS) entry which is preliminary data.</text>
</comment>
<keyword evidence="8" id="KW-1185">Reference proteome</keyword>
<evidence type="ECO:0000313" key="7">
    <source>
        <dbReference type="EMBL" id="TBN54046.1"/>
    </source>
</evidence>
<evidence type="ECO:0000313" key="8">
    <source>
        <dbReference type="Proteomes" id="UP000291613"/>
    </source>
</evidence>
<feature type="transmembrane region" description="Helical" evidence="6">
    <location>
        <begin position="392"/>
        <end position="412"/>
    </location>
</feature>
<feature type="transmembrane region" description="Helical" evidence="6">
    <location>
        <begin position="15"/>
        <end position="33"/>
    </location>
</feature>
<dbReference type="PANTHER" id="PTHR30250">
    <property type="entry name" value="PST FAMILY PREDICTED COLANIC ACID TRANSPORTER"/>
    <property type="match status" value="1"/>
</dbReference>
<dbReference type="Pfam" id="PF13440">
    <property type="entry name" value="Polysacc_synt_3"/>
    <property type="match status" value="1"/>
</dbReference>
<proteinExistence type="predicted"/>
<evidence type="ECO:0000256" key="1">
    <source>
        <dbReference type="ARBA" id="ARBA00004651"/>
    </source>
</evidence>
<dbReference type="GO" id="GO:0005886">
    <property type="term" value="C:plasma membrane"/>
    <property type="evidence" value="ECO:0007669"/>
    <property type="project" value="UniProtKB-SubCell"/>
</dbReference>
<name>A0A4V2JE70_9HYPH</name>
<keyword evidence="2" id="KW-1003">Cell membrane</keyword>
<dbReference type="Proteomes" id="UP000291613">
    <property type="component" value="Unassembled WGS sequence"/>
</dbReference>
<evidence type="ECO:0000256" key="2">
    <source>
        <dbReference type="ARBA" id="ARBA00022475"/>
    </source>
</evidence>
<evidence type="ECO:0000256" key="3">
    <source>
        <dbReference type="ARBA" id="ARBA00022692"/>
    </source>
</evidence>
<accession>A0A4V2JE70</accession>
<feature type="transmembrane region" description="Helical" evidence="6">
    <location>
        <begin position="45"/>
        <end position="63"/>
    </location>
</feature>
<feature type="transmembrane region" description="Helical" evidence="6">
    <location>
        <begin position="293"/>
        <end position="323"/>
    </location>
</feature>
<dbReference type="AlphaFoldDB" id="A0A4V2JE70"/>
<evidence type="ECO:0000256" key="6">
    <source>
        <dbReference type="SAM" id="Phobius"/>
    </source>
</evidence>
<dbReference type="PANTHER" id="PTHR30250:SF11">
    <property type="entry name" value="O-ANTIGEN TRANSPORTER-RELATED"/>
    <property type="match status" value="1"/>
</dbReference>
<sequence>MIGRFLGPETLRQRVIVLLFGTALGQALPMLASPLLTRLFDPHEFGVLGVFSAACMSLIPLATMRYECVLLIARSAEDVADTLVLTGLTVLAMSLLALCIVAAIPFESFFDLPGLSHVKFFLPVALFCVAMYQLLVYEATRVGNFTPVARTKLLQGVVGPSSQILLGLAGFGPVGLVIGFILSQAAGAASLYRRFIVPHFPAIRASNLGRVRRLARTHVSFPLFSSWSGVLQEAGNNYLIIILIIAFYDPTVAGFLFLSDRIVGRPLLIVTTSLLQVAAGDLSKRLREEPGTVLVRFLKIVGVQFVLSTLWCGFVATVIPLIVAPVFGADWIGAVPFIQTICIAYVFQATMHPVSPTLQLMERQGALAAWEIVRAAAIVGGVVWAARTGRDPLFAVALYAGIQAGMQILLFFGQVYQISKLKADPSQEAKSGARALEIATD</sequence>
<feature type="transmembrane region" description="Helical" evidence="6">
    <location>
        <begin position="164"/>
        <end position="192"/>
    </location>
</feature>
<feature type="transmembrane region" description="Helical" evidence="6">
    <location>
        <begin position="83"/>
        <end position="106"/>
    </location>
</feature>
<dbReference type="InterPro" id="IPR050833">
    <property type="entry name" value="Poly_Biosynth_Transport"/>
</dbReference>